<protein>
    <submittedName>
        <fullName evidence="9">Heparinase II/III-like protein</fullName>
    </submittedName>
</protein>
<evidence type="ECO:0000256" key="2">
    <source>
        <dbReference type="ARBA" id="ARBA00022729"/>
    </source>
</evidence>
<feature type="signal peptide" evidence="6">
    <location>
        <begin position="1"/>
        <end position="26"/>
    </location>
</feature>
<evidence type="ECO:0000313" key="10">
    <source>
        <dbReference type="Proteomes" id="UP000319213"/>
    </source>
</evidence>
<feature type="domain" description="Heparinase II/III-like C-terminal" evidence="7">
    <location>
        <begin position="316"/>
        <end position="526"/>
    </location>
</feature>
<dbReference type="InterPro" id="IPR008929">
    <property type="entry name" value="Chondroitin_lyas"/>
</dbReference>
<dbReference type="GO" id="GO:0016829">
    <property type="term" value="F:lyase activity"/>
    <property type="evidence" value="ECO:0007669"/>
    <property type="project" value="UniProtKB-KW"/>
</dbReference>
<evidence type="ECO:0000256" key="6">
    <source>
        <dbReference type="SAM" id="SignalP"/>
    </source>
</evidence>
<dbReference type="EMBL" id="VFPQ01000001">
    <property type="protein sequence ID" value="TQM74002.1"/>
    <property type="molecule type" value="Genomic_DNA"/>
</dbReference>
<dbReference type="RefSeq" id="WP_142258236.1">
    <property type="nucleotide sequence ID" value="NZ_BMPV01000008.1"/>
</dbReference>
<dbReference type="SUPFAM" id="SSF48230">
    <property type="entry name" value="Chondroitin AC/alginate lyase"/>
    <property type="match status" value="1"/>
</dbReference>
<dbReference type="Pfam" id="PF07940">
    <property type="entry name" value="Hepar_II_III_C"/>
    <property type="match status" value="1"/>
</dbReference>
<dbReference type="Gene3D" id="1.50.10.100">
    <property type="entry name" value="Chondroitin AC/alginate lyase"/>
    <property type="match status" value="1"/>
</dbReference>
<feature type="chain" id="PRO_5022000538" evidence="6">
    <location>
        <begin position="27"/>
        <end position="583"/>
    </location>
</feature>
<evidence type="ECO:0000256" key="1">
    <source>
        <dbReference type="ARBA" id="ARBA00004418"/>
    </source>
</evidence>
<evidence type="ECO:0000259" key="7">
    <source>
        <dbReference type="Pfam" id="PF07940"/>
    </source>
</evidence>
<dbReference type="Gene3D" id="2.70.98.70">
    <property type="match status" value="1"/>
</dbReference>
<feature type="domain" description="Heparin-sulfate lyase N-terminal" evidence="8">
    <location>
        <begin position="65"/>
        <end position="286"/>
    </location>
</feature>
<evidence type="ECO:0000256" key="3">
    <source>
        <dbReference type="ARBA" id="ARBA00022764"/>
    </source>
</evidence>
<keyword evidence="2 6" id="KW-0732">Signal</keyword>
<evidence type="ECO:0000256" key="4">
    <source>
        <dbReference type="ARBA" id="ARBA00023239"/>
    </source>
</evidence>
<evidence type="ECO:0000313" key="9">
    <source>
        <dbReference type="EMBL" id="TQM74002.1"/>
    </source>
</evidence>
<dbReference type="PANTHER" id="PTHR39210:SF1">
    <property type="entry name" value="HEPARIN-SULFATE LYASE"/>
    <property type="match status" value="1"/>
</dbReference>
<gene>
    <name evidence="9" type="ORF">FHX40_0661</name>
</gene>
<comment type="subcellular location">
    <subcellularLocation>
        <location evidence="1">Periplasm</location>
    </subcellularLocation>
</comment>
<feature type="region of interest" description="Disordered" evidence="5">
    <location>
        <begin position="291"/>
        <end position="316"/>
    </location>
</feature>
<sequence>MRARTRGIALLSVLLAAGAVVPAAHAAPTTAPESKRTGDCQGDWLPATPTAADIMAGRLEFVDLPPVRIGRDVNWHTNPHRNRSWAMVFHSLRWMARLVAEYETTGDRRYLDRAVEVAKDWVKDNPRGGRRTNRYAWEEHPVALRAPALVCLSRHVKADWLTRSLREHAKVLANPALYEKGHNHGLDQDIGLLSIGCRLGERSWSRLAVKRMNSSARLAIDSDGALQEQAPRYGVYVHQRMTTAMEKITECGMKVPGEMRRRYDRLASYIVHATQPNGYMVPIGDGGPDVRPTGFTPDEAEKDATGKQSTKKAKREKPVKVFRRAGYVFGRTAWDDPEAAYYSIRFGPGLKYHGHEDHLGVTYYAQGRDVLVDVGFHSYEKTAYRYWTMSPEAHNVPVVAGKRFRPRTASRLDAYKIGDGRQTYKLSDTAYGVRRTRSVLVNHDRDVMAVLDTAAKGARIRNLWHFPADLKVISNRGGHVVVGENGAKGWRASLVQLAMPSCRPIGGQQVVIGRTNPYQGWVSPGYMRREKAPAVVSPAASALLTVIVPGTAEPEVSCSGGKVTVQTPEGTVTFRAAASGGLA</sequence>
<dbReference type="AlphaFoldDB" id="A0A543ITW2"/>
<evidence type="ECO:0000259" key="8">
    <source>
        <dbReference type="Pfam" id="PF16889"/>
    </source>
</evidence>
<dbReference type="Proteomes" id="UP000319213">
    <property type="component" value="Unassembled WGS sequence"/>
</dbReference>
<keyword evidence="3" id="KW-0574">Periplasm</keyword>
<dbReference type="OrthoDB" id="4592556at2"/>
<name>A0A543ITW2_9ACTN</name>
<accession>A0A543ITW2</accession>
<dbReference type="PANTHER" id="PTHR39210">
    <property type="entry name" value="HEPARIN-SULFATE LYASE"/>
    <property type="match status" value="1"/>
</dbReference>
<reference evidence="9 10" key="1">
    <citation type="submission" date="2019-06" db="EMBL/GenBank/DDBJ databases">
        <title>Sequencing the genomes of 1000 actinobacteria strains.</title>
        <authorList>
            <person name="Klenk H.-P."/>
        </authorList>
    </citation>
    <scope>NUCLEOTIDE SEQUENCE [LARGE SCALE GENOMIC DNA]</scope>
    <source>
        <strain evidence="9 10">DSM 43186</strain>
    </source>
</reference>
<dbReference type="Pfam" id="PF16889">
    <property type="entry name" value="Hepar_II_III_N"/>
    <property type="match status" value="1"/>
</dbReference>
<comment type="caution">
    <text evidence="9">The sequence shown here is derived from an EMBL/GenBank/DDBJ whole genome shotgun (WGS) entry which is preliminary data.</text>
</comment>
<dbReference type="GO" id="GO:0042597">
    <property type="term" value="C:periplasmic space"/>
    <property type="evidence" value="ECO:0007669"/>
    <property type="project" value="UniProtKB-SubCell"/>
</dbReference>
<dbReference type="InterPro" id="IPR031680">
    <property type="entry name" value="Hepar_II_III_N"/>
</dbReference>
<evidence type="ECO:0000256" key="5">
    <source>
        <dbReference type="SAM" id="MobiDB-lite"/>
    </source>
</evidence>
<keyword evidence="4" id="KW-0456">Lyase</keyword>
<organism evidence="9 10">
    <name type="scientific">Thermopolyspora flexuosa</name>
    <dbReference type="NCBI Taxonomy" id="103836"/>
    <lineage>
        <taxon>Bacteria</taxon>
        <taxon>Bacillati</taxon>
        <taxon>Actinomycetota</taxon>
        <taxon>Actinomycetes</taxon>
        <taxon>Streptosporangiales</taxon>
        <taxon>Streptosporangiaceae</taxon>
        <taxon>Thermopolyspora</taxon>
    </lineage>
</organism>
<dbReference type="InterPro" id="IPR012480">
    <property type="entry name" value="Hepar_II_III_C"/>
</dbReference>
<proteinExistence type="predicted"/>
<keyword evidence="10" id="KW-1185">Reference proteome</keyword>